<keyword evidence="7" id="KW-0804">Transcription</keyword>
<dbReference type="Gene3D" id="3.40.50.2300">
    <property type="match status" value="1"/>
</dbReference>
<dbReference type="EMBL" id="CP098827">
    <property type="protein sequence ID" value="XBO72348.1"/>
    <property type="molecule type" value="Genomic_DNA"/>
</dbReference>
<dbReference type="FunFam" id="3.40.50.2300:FF:000002">
    <property type="entry name" value="DNA-binding response regulator PhoP"/>
    <property type="match status" value="1"/>
</dbReference>
<dbReference type="InterPro" id="IPR001789">
    <property type="entry name" value="Sig_transdc_resp-reg_receiver"/>
</dbReference>
<accession>A0AAU7KMP6</accession>
<dbReference type="InterPro" id="IPR036388">
    <property type="entry name" value="WH-like_DNA-bd_sf"/>
</dbReference>
<proteinExistence type="predicted"/>
<gene>
    <name evidence="12" type="ORF">NFG58_06480</name>
</gene>
<keyword evidence="4" id="KW-0902">Two-component regulatory system</keyword>
<feature type="modified residue" description="4-aspartylphosphate" evidence="8">
    <location>
        <position position="51"/>
    </location>
</feature>
<keyword evidence="3 8" id="KW-0597">Phosphoprotein</keyword>
<evidence type="ECO:0000256" key="7">
    <source>
        <dbReference type="ARBA" id="ARBA00023163"/>
    </source>
</evidence>
<name>A0AAU7KMP6_9GAMM</name>
<evidence type="ECO:0000256" key="4">
    <source>
        <dbReference type="ARBA" id="ARBA00023012"/>
    </source>
</evidence>
<dbReference type="GO" id="GO:0006355">
    <property type="term" value="P:regulation of DNA-templated transcription"/>
    <property type="evidence" value="ECO:0007669"/>
    <property type="project" value="InterPro"/>
</dbReference>
<dbReference type="Gene3D" id="1.10.10.10">
    <property type="entry name" value="Winged helix-like DNA-binding domain superfamily/Winged helix DNA-binding domain"/>
    <property type="match status" value="1"/>
</dbReference>
<evidence type="ECO:0000259" key="11">
    <source>
        <dbReference type="PROSITE" id="PS51755"/>
    </source>
</evidence>
<dbReference type="SUPFAM" id="SSF52172">
    <property type="entry name" value="CheY-like"/>
    <property type="match status" value="1"/>
</dbReference>
<evidence type="ECO:0000256" key="8">
    <source>
        <dbReference type="PROSITE-ProRule" id="PRU00169"/>
    </source>
</evidence>
<dbReference type="Pfam" id="PF00072">
    <property type="entry name" value="Response_reg"/>
    <property type="match status" value="1"/>
</dbReference>
<dbReference type="AlphaFoldDB" id="A0AAU7KMP6"/>
<evidence type="ECO:0000313" key="12">
    <source>
        <dbReference type="EMBL" id="XBO72348.1"/>
    </source>
</evidence>
<feature type="domain" description="Response regulatory" evidence="10">
    <location>
        <begin position="2"/>
        <end position="116"/>
    </location>
</feature>
<keyword evidence="6 9" id="KW-0238">DNA-binding</keyword>
<evidence type="ECO:0000259" key="10">
    <source>
        <dbReference type="PROSITE" id="PS50110"/>
    </source>
</evidence>
<evidence type="ECO:0000256" key="6">
    <source>
        <dbReference type="ARBA" id="ARBA00023125"/>
    </source>
</evidence>
<dbReference type="GO" id="GO:0032993">
    <property type="term" value="C:protein-DNA complex"/>
    <property type="evidence" value="ECO:0007669"/>
    <property type="project" value="TreeGrafter"/>
</dbReference>
<dbReference type="CDD" id="cd00383">
    <property type="entry name" value="trans_reg_C"/>
    <property type="match status" value="1"/>
</dbReference>
<dbReference type="SMART" id="SM00862">
    <property type="entry name" value="Trans_reg_C"/>
    <property type="match status" value="1"/>
</dbReference>
<organism evidence="12">
    <name type="scientific">Halomonas sp. RT37</name>
    <dbReference type="NCBI Taxonomy" id="2950872"/>
    <lineage>
        <taxon>Bacteria</taxon>
        <taxon>Pseudomonadati</taxon>
        <taxon>Pseudomonadota</taxon>
        <taxon>Gammaproteobacteria</taxon>
        <taxon>Oceanospirillales</taxon>
        <taxon>Halomonadaceae</taxon>
        <taxon>Halomonas</taxon>
    </lineage>
</organism>
<dbReference type="InterPro" id="IPR011006">
    <property type="entry name" value="CheY-like_superfamily"/>
</dbReference>
<sequence length="218" mass="24459">MRILFIEDDDILGDGLSEGLSLLGHQVDWLTRGDTAAHALADNAFDAVILDLSLPGFTGMELLRRWRDEGFREPILVLTADEDTRRCVEALNEGADDYITKPIDLDELDARLKALLRRARGHADNLLECGDIRLDRSDRLAWLGGEPLDLSAYEYVVLESLLERPGRVVARSQLEARLYGWDDGPDSNSLSVLIHKLRSKLGDHRIETLRGLGYRVSP</sequence>
<comment type="subcellular location">
    <subcellularLocation>
        <location evidence="1">Cytoplasm</location>
    </subcellularLocation>
</comment>
<evidence type="ECO:0000256" key="3">
    <source>
        <dbReference type="ARBA" id="ARBA00022553"/>
    </source>
</evidence>
<dbReference type="GO" id="GO:0005829">
    <property type="term" value="C:cytosol"/>
    <property type="evidence" value="ECO:0007669"/>
    <property type="project" value="TreeGrafter"/>
</dbReference>
<evidence type="ECO:0000256" key="5">
    <source>
        <dbReference type="ARBA" id="ARBA00023015"/>
    </source>
</evidence>
<dbReference type="SMART" id="SM00448">
    <property type="entry name" value="REC"/>
    <property type="match status" value="1"/>
</dbReference>
<dbReference type="PROSITE" id="PS51755">
    <property type="entry name" value="OMPR_PHOB"/>
    <property type="match status" value="1"/>
</dbReference>
<evidence type="ECO:0000256" key="2">
    <source>
        <dbReference type="ARBA" id="ARBA00022490"/>
    </source>
</evidence>
<dbReference type="Pfam" id="PF00486">
    <property type="entry name" value="Trans_reg_C"/>
    <property type="match status" value="1"/>
</dbReference>
<evidence type="ECO:0000256" key="9">
    <source>
        <dbReference type="PROSITE-ProRule" id="PRU01091"/>
    </source>
</evidence>
<feature type="domain" description="OmpR/PhoB-type" evidence="11">
    <location>
        <begin position="124"/>
        <end position="218"/>
    </location>
</feature>
<protein>
    <submittedName>
        <fullName evidence="12">Response regulator</fullName>
    </submittedName>
</protein>
<dbReference type="RefSeq" id="WP_124802300.1">
    <property type="nucleotide sequence ID" value="NZ_CP098827.1"/>
</dbReference>
<dbReference type="InterPro" id="IPR039420">
    <property type="entry name" value="WalR-like"/>
</dbReference>
<dbReference type="PANTHER" id="PTHR48111">
    <property type="entry name" value="REGULATOR OF RPOS"/>
    <property type="match status" value="1"/>
</dbReference>
<keyword evidence="5" id="KW-0805">Transcription regulation</keyword>
<feature type="DNA-binding region" description="OmpR/PhoB-type" evidence="9">
    <location>
        <begin position="124"/>
        <end position="218"/>
    </location>
</feature>
<dbReference type="GO" id="GO:0000156">
    <property type="term" value="F:phosphorelay response regulator activity"/>
    <property type="evidence" value="ECO:0007669"/>
    <property type="project" value="TreeGrafter"/>
</dbReference>
<evidence type="ECO:0000256" key="1">
    <source>
        <dbReference type="ARBA" id="ARBA00004496"/>
    </source>
</evidence>
<reference evidence="12" key="1">
    <citation type="submission" date="2022-06" db="EMBL/GenBank/DDBJ databases">
        <title>A novel DMS-producing enzyme.</title>
        <authorList>
            <person name="Zhang Y."/>
        </authorList>
    </citation>
    <scope>NUCLEOTIDE SEQUENCE</scope>
    <source>
        <strain evidence="12">RT37</strain>
    </source>
</reference>
<dbReference type="PROSITE" id="PS50110">
    <property type="entry name" value="RESPONSE_REGULATORY"/>
    <property type="match status" value="1"/>
</dbReference>
<keyword evidence="2" id="KW-0963">Cytoplasm</keyword>
<dbReference type="GO" id="GO:0000976">
    <property type="term" value="F:transcription cis-regulatory region binding"/>
    <property type="evidence" value="ECO:0007669"/>
    <property type="project" value="TreeGrafter"/>
</dbReference>
<dbReference type="InterPro" id="IPR001867">
    <property type="entry name" value="OmpR/PhoB-type_DNA-bd"/>
</dbReference>
<dbReference type="PANTHER" id="PTHR48111:SF35">
    <property type="entry name" value="TRANSCRIPTIONAL REGULATORY PROTEIN QSEB"/>
    <property type="match status" value="1"/>
</dbReference>